<dbReference type="EMBL" id="BARW01035222">
    <property type="protein sequence ID" value="GAJ18714.1"/>
    <property type="molecule type" value="Genomic_DNA"/>
</dbReference>
<name>X1UMG2_9ZZZZ</name>
<organism evidence="1">
    <name type="scientific">marine sediment metagenome</name>
    <dbReference type="NCBI Taxonomy" id="412755"/>
    <lineage>
        <taxon>unclassified sequences</taxon>
        <taxon>metagenomes</taxon>
        <taxon>ecological metagenomes</taxon>
    </lineage>
</organism>
<accession>X1UMG2</accession>
<dbReference type="AlphaFoldDB" id="X1UMG2"/>
<gene>
    <name evidence="1" type="ORF">S12H4_54991</name>
</gene>
<feature type="non-terminal residue" evidence="1">
    <location>
        <position position="1"/>
    </location>
</feature>
<sequence length="53" mass="5905">TGTCVPWGVSTGISWYYPADAPYDYYGEVINSTLTPLEKRESTIGTISYPNLR</sequence>
<evidence type="ECO:0000313" key="1">
    <source>
        <dbReference type="EMBL" id="GAJ18714.1"/>
    </source>
</evidence>
<protein>
    <submittedName>
        <fullName evidence="1">Uncharacterized protein</fullName>
    </submittedName>
</protein>
<comment type="caution">
    <text evidence="1">The sequence shown here is derived from an EMBL/GenBank/DDBJ whole genome shotgun (WGS) entry which is preliminary data.</text>
</comment>
<proteinExistence type="predicted"/>
<reference evidence="1" key="1">
    <citation type="journal article" date="2014" name="Front. Microbiol.">
        <title>High frequency of phylogenetically diverse reductive dehalogenase-homologous genes in deep subseafloor sedimentary metagenomes.</title>
        <authorList>
            <person name="Kawai M."/>
            <person name="Futagami T."/>
            <person name="Toyoda A."/>
            <person name="Takaki Y."/>
            <person name="Nishi S."/>
            <person name="Hori S."/>
            <person name="Arai W."/>
            <person name="Tsubouchi T."/>
            <person name="Morono Y."/>
            <person name="Uchiyama I."/>
            <person name="Ito T."/>
            <person name="Fujiyama A."/>
            <person name="Inagaki F."/>
            <person name="Takami H."/>
        </authorList>
    </citation>
    <scope>NUCLEOTIDE SEQUENCE</scope>
    <source>
        <strain evidence="1">Expedition CK06-06</strain>
    </source>
</reference>